<dbReference type="PROSITE" id="PS50280">
    <property type="entry name" value="SET"/>
    <property type="match status" value="1"/>
</dbReference>
<dbReference type="EMBL" id="JAMKFB020000017">
    <property type="protein sequence ID" value="KAL0170895.1"/>
    <property type="molecule type" value="Genomic_DNA"/>
</dbReference>
<feature type="domain" description="SET" evidence="1">
    <location>
        <begin position="339"/>
        <end position="461"/>
    </location>
</feature>
<evidence type="ECO:0000259" key="1">
    <source>
        <dbReference type="PROSITE" id="PS50280"/>
    </source>
</evidence>
<feature type="non-terminal residue" evidence="2">
    <location>
        <position position="1"/>
    </location>
</feature>
<name>A0ABD0PA97_CIRMR</name>
<dbReference type="Proteomes" id="UP001529510">
    <property type="component" value="Unassembled WGS sequence"/>
</dbReference>
<comment type="caution">
    <text evidence="2">The sequence shown here is derived from an EMBL/GenBank/DDBJ whole genome shotgun (WGS) entry which is preliminary data.</text>
</comment>
<dbReference type="PANTHER" id="PTHR47306:SF2">
    <property type="entry name" value="CORE-BINDING (CB) DOMAIN-CONTAINING PROTEIN"/>
    <property type="match status" value="1"/>
</dbReference>
<dbReference type="InterPro" id="IPR011010">
    <property type="entry name" value="DNA_brk_join_enz"/>
</dbReference>
<dbReference type="InterPro" id="IPR001214">
    <property type="entry name" value="SET_dom"/>
</dbReference>
<dbReference type="SUPFAM" id="SSF56349">
    <property type="entry name" value="DNA breaking-rejoining enzymes"/>
    <property type="match status" value="1"/>
</dbReference>
<dbReference type="SMART" id="SM00317">
    <property type="entry name" value="SET"/>
    <property type="match status" value="1"/>
</dbReference>
<accession>A0ABD0PA97</accession>
<proteinExistence type="predicted"/>
<dbReference type="Pfam" id="PF00856">
    <property type="entry name" value="SET"/>
    <property type="match status" value="1"/>
</dbReference>
<dbReference type="PANTHER" id="PTHR47306">
    <property type="entry name" value="SI:CH211-178J18.4-RELATED"/>
    <property type="match status" value="1"/>
</dbReference>
<protein>
    <recommendedName>
        <fullName evidence="1">SET domain-containing protein</fullName>
    </recommendedName>
</protein>
<dbReference type="SUPFAM" id="SSF82199">
    <property type="entry name" value="SET domain"/>
    <property type="match status" value="1"/>
</dbReference>
<gene>
    <name evidence="2" type="ORF">M9458_035491</name>
</gene>
<dbReference type="Gene3D" id="2.170.270.10">
    <property type="entry name" value="SET domain"/>
    <property type="match status" value="1"/>
</dbReference>
<reference evidence="2 3" key="1">
    <citation type="submission" date="2024-05" db="EMBL/GenBank/DDBJ databases">
        <title>Genome sequencing and assembly of Indian major carp, Cirrhinus mrigala (Hamilton, 1822).</title>
        <authorList>
            <person name="Mohindra V."/>
            <person name="Chowdhury L.M."/>
            <person name="Lal K."/>
            <person name="Jena J.K."/>
        </authorList>
    </citation>
    <scope>NUCLEOTIDE SEQUENCE [LARGE SCALE GENOMIC DNA]</scope>
    <source>
        <strain evidence="2">CM1030</strain>
        <tissue evidence="2">Blood</tissue>
    </source>
</reference>
<keyword evidence="3" id="KW-1185">Reference proteome</keyword>
<sequence length="475" mass="53916">VAFKDFMAIMGKLQGPGAVTGDCLTKNECLLVLYYLEAVVMLKLLQRPGVVANMTVEDWEGRIRKENGVCVAVKEHKTAASQVAEVPLSDEQELWFDLYFSEVRPVFFKENRTGDNVAFDYFFVSSSGRPIYNPSNDLKRLHDKYNLRSVTCGTARRAFETAAKNLPEVERNAVARLLGHTPETAEKNYRMRTPADAFLAQGVLDQLTGKTRQVSGGDSTRVDVEVAYTNLEQFYPVTVEGPPPKRARRNELCGSEHERHCYDRWRSEQLKLREQHALDHFAGQQPSESTIQKWIDKQGWATNIPQAPVILKQWKPVADLDFVMDSSYVQKLILAQNWKGLTVRTVPDTGEGVFTTRPFQTGEVVCEYHGQLVSREDGMAISSTSGIRAGHLFFYKNQQKKAMCIDAQCHPMKFNYGRLIRHSSKKANIRPRLYVHNDRDIILFIATKSILNDEEILYDYGSMCKSFAGKGLQLN</sequence>
<evidence type="ECO:0000313" key="3">
    <source>
        <dbReference type="Proteomes" id="UP001529510"/>
    </source>
</evidence>
<dbReference type="InterPro" id="IPR046341">
    <property type="entry name" value="SET_dom_sf"/>
</dbReference>
<dbReference type="AlphaFoldDB" id="A0ABD0PA97"/>
<organism evidence="2 3">
    <name type="scientific">Cirrhinus mrigala</name>
    <name type="common">Mrigala</name>
    <dbReference type="NCBI Taxonomy" id="683832"/>
    <lineage>
        <taxon>Eukaryota</taxon>
        <taxon>Metazoa</taxon>
        <taxon>Chordata</taxon>
        <taxon>Craniata</taxon>
        <taxon>Vertebrata</taxon>
        <taxon>Euteleostomi</taxon>
        <taxon>Actinopterygii</taxon>
        <taxon>Neopterygii</taxon>
        <taxon>Teleostei</taxon>
        <taxon>Ostariophysi</taxon>
        <taxon>Cypriniformes</taxon>
        <taxon>Cyprinidae</taxon>
        <taxon>Labeoninae</taxon>
        <taxon>Labeonini</taxon>
        <taxon>Cirrhinus</taxon>
    </lineage>
</organism>
<evidence type="ECO:0000313" key="2">
    <source>
        <dbReference type="EMBL" id="KAL0170895.1"/>
    </source>
</evidence>